<dbReference type="SUPFAM" id="SSF56601">
    <property type="entry name" value="beta-lactamase/transpeptidase-like"/>
    <property type="match status" value="1"/>
</dbReference>
<evidence type="ECO:0000313" key="4">
    <source>
        <dbReference type="Proteomes" id="UP000029391"/>
    </source>
</evidence>
<sequence>MSAKKAGPSRAVPQFLRTLACCLLLTPALLSAAAKPTDDYRDEAREMERLAEQVVQSGRLPGLAMAIVERGEVLSLRGYGVVDSKGSDPVGPDTVFRLASLSKAFAGTLAAMLVQEGAMSWEQPITNQLPGFRLQDMDGAQRVTLRDILSHRIGIGYNFGDRLLEADEPYPLLAEKLGDAPMYCAPGDCYAYQNIAFSLVGDLVFAATGDFYAHQVEKRIFHPLGMFNATYGREGLEASASWARPHVRSGGRWISVRPKETYYRVPPAAGVNASIRDMATWLIAQMGHRPEVLPESILETVQSPQVETPGELTSSPWRRERLQAAHYGLGWRIFDYAGHTLVYHAGAVQGYRGMIAFLPERQVGIVILWNSESAVPSGLMPTAMDKALGLPARDWVTTPAPQPRRRR</sequence>
<evidence type="ECO:0000313" key="3">
    <source>
        <dbReference type="EMBL" id="KFN50958.1"/>
    </source>
</evidence>
<dbReference type="PANTHER" id="PTHR46825">
    <property type="entry name" value="D-ALANYL-D-ALANINE-CARBOXYPEPTIDASE/ENDOPEPTIDASE AMPH"/>
    <property type="match status" value="1"/>
</dbReference>
<feature type="chain" id="PRO_5001869643" description="Beta-lactamase-related domain-containing protein" evidence="1">
    <location>
        <begin position="33"/>
        <end position="407"/>
    </location>
</feature>
<dbReference type="InterPro" id="IPR050491">
    <property type="entry name" value="AmpC-like"/>
</dbReference>
<accession>A0A091BE81</accession>
<dbReference type="EMBL" id="AWXU01000013">
    <property type="protein sequence ID" value="KFN50958.1"/>
    <property type="molecule type" value="Genomic_DNA"/>
</dbReference>
<dbReference type="Pfam" id="PF00144">
    <property type="entry name" value="Beta-lactamase"/>
    <property type="match status" value="1"/>
</dbReference>
<dbReference type="eggNOG" id="COG1680">
    <property type="taxonomic scope" value="Bacteria"/>
</dbReference>
<feature type="domain" description="Beta-lactamase-related" evidence="2">
    <location>
        <begin position="48"/>
        <end position="374"/>
    </location>
</feature>
<organism evidence="3 4">
    <name type="scientific">Arenimonas composti TR7-09 = DSM 18010</name>
    <dbReference type="NCBI Taxonomy" id="1121013"/>
    <lineage>
        <taxon>Bacteria</taxon>
        <taxon>Pseudomonadati</taxon>
        <taxon>Pseudomonadota</taxon>
        <taxon>Gammaproteobacteria</taxon>
        <taxon>Lysobacterales</taxon>
        <taxon>Lysobacteraceae</taxon>
        <taxon>Arenimonas</taxon>
    </lineage>
</organism>
<dbReference type="AlphaFoldDB" id="A0A091BE81"/>
<dbReference type="RefSeq" id="WP_051239752.1">
    <property type="nucleotide sequence ID" value="NZ_AUFF01000003.1"/>
</dbReference>
<dbReference type="InterPro" id="IPR012338">
    <property type="entry name" value="Beta-lactam/transpept-like"/>
</dbReference>
<reference evidence="3 4" key="1">
    <citation type="submission" date="2013-09" db="EMBL/GenBank/DDBJ databases">
        <title>Genome sequencing of Arenimonas composti.</title>
        <authorList>
            <person name="Chen F."/>
            <person name="Wang G."/>
        </authorList>
    </citation>
    <scope>NUCLEOTIDE SEQUENCE [LARGE SCALE GENOMIC DNA]</scope>
    <source>
        <strain evidence="3 4">TR7-09</strain>
    </source>
</reference>
<dbReference type="PANTHER" id="PTHR46825:SF15">
    <property type="entry name" value="BETA-LACTAMASE-RELATED DOMAIN-CONTAINING PROTEIN"/>
    <property type="match status" value="1"/>
</dbReference>
<evidence type="ECO:0000259" key="2">
    <source>
        <dbReference type="Pfam" id="PF00144"/>
    </source>
</evidence>
<dbReference type="Proteomes" id="UP000029391">
    <property type="component" value="Unassembled WGS sequence"/>
</dbReference>
<dbReference type="STRING" id="1121013.GCA_000426365_01576"/>
<comment type="caution">
    <text evidence="3">The sequence shown here is derived from an EMBL/GenBank/DDBJ whole genome shotgun (WGS) entry which is preliminary data.</text>
</comment>
<evidence type="ECO:0000256" key="1">
    <source>
        <dbReference type="SAM" id="SignalP"/>
    </source>
</evidence>
<dbReference type="Gene3D" id="3.40.710.10">
    <property type="entry name" value="DD-peptidase/beta-lactamase superfamily"/>
    <property type="match status" value="1"/>
</dbReference>
<keyword evidence="4" id="KW-1185">Reference proteome</keyword>
<dbReference type="InterPro" id="IPR001466">
    <property type="entry name" value="Beta-lactam-related"/>
</dbReference>
<protein>
    <recommendedName>
        <fullName evidence="2">Beta-lactamase-related domain-containing protein</fullName>
    </recommendedName>
</protein>
<feature type="signal peptide" evidence="1">
    <location>
        <begin position="1"/>
        <end position="32"/>
    </location>
</feature>
<proteinExistence type="predicted"/>
<name>A0A091BE81_9GAMM</name>
<keyword evidence="1" id="KW-0732">Signal</keyword>
<gene>
    <name evidence="3" type="ORF">P873_04965</name>
</gene>